<dbReference type="Proteomes" id="UP000479639">
    <property type="component" value="Unassembled WGS sequence"/>
</dbReference>
<dbReference type="RefSeq" id="WP_135971671.1">
    <property type="nucleotide sequence ID" value="NZ_JANJZI010000006.1"/>
</dbReference>
<evidence type="ECO:0000313" key="2">
    <source>
        <dbReference type="Proteomes" id="UP000479639"/>
    </source>
</evidence>
<dbReference type="Pfam" id="PF13711">
    <property type="entry name" value="DUF4160"/>
    <property type="match status" value="1"/>
</dbReference>
<gene>
    <name evidence="1" type="ORF">F8D48_11200</name>
</gene>
<keyword evidence="2" id="KW-1185">Reference proteome</keyword>
<protein>
    <submittedName>
        <fullName evidence="1">DUF4160 domain-containing protein</fullName>
    </submittedName>
</protein>
<dbReference type="AlphaFoldDB" id="A0A7C8FVT4"/>
<accession>A0A7C8FVT4</accession>
<sequence>MPKVLEFGPYILFFWVGENGEPVHVHVAVKRPSQNATKIWLTAAGGCLVAHNRSKIPAKDLEDIKELVVLNHAYICDKWRRVFDGDLSFYC</sequence>
<evidence type="ECO:0000313" key="1">
    <source>
        <dbReference type="EMBL" id="KAB1636996.1"/>
    </source>
</evidence>
<comment type="caution">
    <text evidence="1">The sequence shown here is derived from an EMBL/GenBank/DDBJ whole genome shotgun (WGS) entry which is preliminary data.</text>
</comment>
<proteinExistence type="predicted"/>
<reference evidence="1 2" key="1">
    <citation type="submission" date="2019-09" db="EMBL/GenBank/DDBJ databases">
        <title>Whole genome shotgun sequencing (WGS) of Ellagibacter isourolithinifaciens DSM 104140(T) and Adlercreutzia muris DSM 29508(T).</title>
        <authorList>
            <person name="Stoll D.A."/>
            <person name="Danylec N."/>
            <person name="Huch M."/>
        </authorList>
    </citation>
    <scope>NUCLEOTIDE SEQUENCE [LARGE SCALE GENOMIC DNA]</scope>
    <source>
        <strain evidence="1 2">DSM 29508</strain>
    </source>
</reference>
<name>A0A7C8FVT4_9ACTN</name>
<dbReference type="EMBL" id="WAJS01000062">
    <property type="protein sequence ID" value="KAB1636996.1"/>
    <property type="molecule type" value="Genomic_DNA"/>
</dbReference>
<dbReference type="InterPro" id="IPR025427">
    <property type="entry name" value="DUF4160"/>
</dbReference>
<organism evidence="1 2">
    <name type="scientific">Adlercreutzia muris</name>
    <dbReference type="NCBI Taxonomy" id="1796610"/>
    <lineage>
        <taxon>Bacteria</taxon>
        <taxon>Bacillati</taxon>
        <taxon>Actinomycetota</taxon>
        <taxon>Coriobacteriia</taxon>
        <taxon>Eggerthellales</taxon>
        <taxon>Eggerthellaceae</taxon>
        <taxon>Adlercreutzia</taxon>
    </lineage>
</organism>